<dbReference type="GO" id="GO:0098542">
    <property type="term" value="P:defense response to other organism"/>
    <property type="evidence" value="ECO:0007669"/>
    <property type="project" value="InterPro"/>
</dbReference>
<dbReference type="PANTHER" id="PTHR31234">
    <property type="entry name" value="LATE EMBRYOGENESIS ABUNDANT (LEA) HYDROXYPROLINE-RICH GLYCOPROTEIN FAMILY"/>
    <property type="match status" value="1"/>
</dbReference>
<evidence type="ECO:0000259" key="7">
    <source>
        <dbReference type="Pfam" id="PF03168"/>
    </source>
</evidence>
<dbReference type="Pfam" id="PF03168">
    <property type="entry name" value="LEA_2"/>
    <property type="match status" value="2"/>
</dbReference>
<evidence type="ECO:0000256" key="1">
    <source>
        <dbReference type="ARBA" id="ARBA00004167"/>
    </source>
</evidence>
<evidence type="ECO:0000256" key="5">
    <source>
        <dbReference type="SAM" id="MobiDB-lite"/>
    </source>
</evidence>
<protein>
    <recommendedName>
        <fullName evidence="7">Late embryogenesis abundant protein LEA-2 subgroup domain-containing protein</fullName>
    </recommendedName>
</protein>
<evidence type="ECO:0000313" key="8">
    <source>
        <dbReference type="EMBL" id="KZV55939.1"/>
    </source>
</evidence>
<proteinExistence type="predicted"/>
<evidence type="ECO:0000256" key="6">
    <source>
        <dbReference type="SAM" id="Phobius"/>
    </source>
</evidence>
<feature type="transmembrane region" description="Helical" evidence="6">
    <location>
        <begin position="252"/>
        <end position="274"/>
    </location>
</feature>
<dbReference type="GO" id="GO:0005886">
    <property type="term" value="C:plasma membrane"/>
    <property type="evidence" value="ECO:0007669"/>
    <property type="project" value="TreeGrafter"/>
</dbReference>
<keyword evidence="3 6" id="KW-1133">Transmembrane helix</keyword>
<gene>
    <name evidence="8" type="ORF">F511_29435</name>
</gene>
<keyword evidence="2 6" id="KW-0812">Transmembrane</keyword>
<dbReference type="OrthoDB" id="1894389at2759"/>
<keyword evidence="9" id="KW-1185">Reference proteome</keyword>
<evidence type="ECO:0000256" key="2">
    <source>
        <dbReference type="ARBA" id="ARBA00022692"/>
    </source>
</evidence>
<dbReference type="InterPro" id="IPR004864">
    <property type="entry name" value="LEA_2"/>
</dbReference>
<evidence type="ECO:0000256" key="4">
    <source>
        <dbReference type="ARBA" id="ARBA00023136"/>
    </source>
</evidence>
<feature type="domain" description="Late embryogenesis abundant protein LEA-2 subgroup" evidence="7">
    <location>
        <begin position="90"/>
        <end position="188"/>
    </location>
</feature>
<dbReference type="AlphaFoldDB" id="A0A2Z7D8Q6"/>
<feature type="transmembrane region" description="Helical" evidence="6">
    <location>
        <begin position="33"/>
        <end position="55"/>
    </location>
</feature>
<dbReference type="Proteomes" id="UP000250235">
    <property type="component" value="Unassembled WGS sequence"/>
</dbReference>
<comment type="subcellular location">
    <subcellularLocation>
        <location evidence="1">Membrane</location>
        <topology evidence="1">Single-pass membrane protein</topology>
    </subcellularLocation>
</comment>
<dbReference type="Gene3D" id="2.60.40.1820">
    <property type="match status" value="2"/>
</dbReference>
<dbReference type="EMBL" id="KQ988430">
    <property type="protein sequence ID" value="KZV55939.1"/>
    <property type="molecule type" value="Genomic_DNA"/>
</dbReference>
<organism evidence="8 9">
    <name type="scientific">Dorcoceras hygrometricum</name>
    <dbReference type="NCBI Taxonomy" id="472368"/>
    <lineage>
        <taxon>Eukaryota</taxon>
        <taxon>Viridiplantae</taxon>
        <taxon>Streptophyta</taxon>
        <taxon>Embryophyta</taxon>
        <taxon>Tracheophyta</taxon>
        <taxon>Spermatophyta</taxon>
        <taxon>Magnoliopsida</taxon>
        <taxon>eudicotyledons</taxon>
        <taxon>Gunneridae</taxon>
        <taxon>Pentapetalae</taxon>
        <taxon>asterids</taxon>
        <taxon>lamiids</taxon>
        <taxon>Lamiales</taxon>
        <taxon>Gesneriaceae</taxon>
        <taxon>Didymocarpoideae</taxon>
        <taxon>Trichosporeae</taxon>
        <taxon>Loxocarpinae</taxon>
        <taxon>Dorcoceras</taxon>
    </lineage>
</organism>
<keyword evidence="4 6" id="KW-0472">Membrane</keyword>
<reference evidence="8 9" key="1">
    <citation type="journal article" date="2015" name="Proc. Natl. Acad. Sci. U.S.A.">
        <title>The resurrection genome of Boea hygrometrica: A blueprint for survival of dehydration.</title>
        <authorList>
            <person name="Xiao L."/>
            <person name="Yang G."/>
            <person name="Zhang L."/>
            <person name="Yang X."/>
            <person name="Zhao S."/>
            <person name="Ji Z."/>
            <person name="Zhou Q."/>
            <person name="Hu M."/>
            <person name="Wang Y."/>
            <person name="Chen M."/>
            <person name="Xu Y."/>
            <person name="Jin H."/>
            <person name="Xiao X."/>
            <person name="Hu G."/>
            <person name="Bao F."/>
            <person name="Hu Y."/>
            <person name="Wan P."/>
            <person name="Li L."/>
            <person name="Deng X."/>
            <person name="Kuang T."/>
            <person name="Xiang C."/>
            <person name="Zhu J.K."/>
            <person name="Oliver M.J."/>
            <person name="He Y."/>
        </authorList>
    </citation>
    <scope>NUCLEOTIDE SEQUENCE [LARGE SCALE GENOMIC DNA]</scope>
    <source>
        <strain evidence="9">cv. XS01</strain>
    </source>
</reference>
<dbReference type="PANTHER" id="PTHR31234:SF2">
    <property type="entry name" value="OS05G0199100 PROTEIN"/>
    <property type="match status" value="1"/>
</dbReference>
<dbReference type="InterPro" id="IPR044839">
    <property type="entry name" value="NDR1-like"/>
</dbReference>
<feature type="domain" description="Late embryogenesis abundant protein LEA-2 subgroup" evidence="7">
    <location>
        <begin position="310"/>
        <end position="409"/>
    </location>
</feature>
<evidence type="ECO:0000313" key="9">
    <source>
        <dbReference type="Proteomes" id="UP000250235"/>
    </source>
</evidence>
<accession>A0A2Z7D8Q6</accession>
<sequence length="425" mass="47949">MADKDRRWFPVSFTDGGSQIDDEQRRRRRKKCLIYLFLLGTIKAGITLLFLLTVLRFRTPKFRIRSATFETFDYSAAPNPSFHARMRAELTVKNANFIKYKFPSSDVSFYYNGERLGTAFVPGSRARARSTEEWDVVVELSAAVLISRDQLGSDLRSGFLMLNGRSRLNGKVELLKLLKKKKSTDMDCIISIDLNQRMSHFHLFSETPMVSKEQELPNIPPAANANGHAHRDTEAASNYAGQQRSNKRRKCLVYIVLFIIFQSAVIALFTLTVMKIRTPKLSVRSATFNNLNIDNSTAKPSFSARMNVELRIKNSNFGRFNYKTTTIRFSYRGTSIGAASVSESYAKWKSTKRFVVAVDLDFAGAQSDPRLVSDLDVGVVPISSQAELRGRVKLLYVMKKNISSDMNCSMEILTGSQQLGNVVCS</sequence>
<evidence type="ECO:0000256" key="3">
    <source>
        <dbReference type="ARBA" id="ARBA00022989"/>
    </source>
</evidence>
<name>A0A2Z7D8Q6_9LAMI</name>
<feature type="region of interest" description="Disordered" evidence="5">
    <location>
        <begin position="221"/>
        <end position="242"/>
    </location>
</feature>